<dbReference type="NCBIfam" id="TIGR00040">
    <property type="entry name" value="yfcE"/>
    <property type="match status" value="1"/>
</dbReference>
<dbReference type="InterPro" id="IPR053193">
    <property type="entry name" value="MetalloPDE_YfcE-like"/>
</dbReference>
<dbReference type="PANTHER" id="PTHR43165">
    <property type="entry name" value="METALLOPHOSPHOESTERASE"/>
    <property type="match status" value="1"/>
</dbReference>
<proteinExistence type="inferred from homology"/>
<dbReference type="PANTHER" id="PTHR43165:SF1">
    <property type="entry name" value="PHOSPHODIESTERASE MJ0936"/>
    <property type="match status" value="1"/>
</dbReference>
<dbReference type="InterPro" id="IPR029052">
    <property type="entry name" value="Metallo-depent_PP-like"/>
</dbReference>
<protein>
    <recommendedName>
        <fullName evidence="2">Phosphoesterase</fullName>
        <ecNumber evidence="2">3.1.4.-</ecNumber>
    </recommendedName>
</protein>
<evidence type="ECO:0000313" key="5">
    <source>
        <dbReference type="Proteomes" id="UP001061361"/>
    </source>
</evidence>
<feature type="domain" description="Calcineurin-like phosphoesterase" evidence="3">
    <location>
        <begin position="1"/>
        <end position="137"/>
    </location>
</feature>
<dbReference type="Proteomes" id="UP001061361">
    <property type="component" value="Chromosome"/>
</dbReference>
<organism evidence="4 5">
    <name type="scientific">Pseudodesulfovibrio portus</name>
    <dbReference type="NCBI Taxonomy" id="231439"/>
    <lineage>
        <taxon>Bacteria</taxon>
        <taxon>Pseudomonadati</taxon>
        <taxon>Thermodesulfobacteriota</taxon>
        <taxon>Desulfovibrionia</taxon>
        <taxon>Desulfovibrionales</taxon>
        <taxon>Desulfovibrionaceae</taxon>
    </lineage>
</organism>
<comment type="similarity">
    <text evidence="1 2">Belongs to the metallophosphoesterase superfamily. YfcE family.</text>
</comment>
<gene>
    <name evidence="4" type="ORF">JCM14722_14570</name>
</gene>
<dbReference type="RefSeq" id="WP_264983966.1">
    <property type="nucleotide sequence ID" value="NZ_AP026708.1"/>
</dbReference>
<evidence type="ECO:0000256" key="2">
    <source>
        <dbReference type="RuleBase" id="RU362039"/>
    </source>
</evidence>
<evidence type="ECO:0000259" key="3">
    <source>
        <dbReference type="Pfam" id="PF12850"/>
    </source>
</evidence>
<comment type="cofactor">
    <cofactor evidence="2">
        <name>a divalent metal cation</name>
        <dbReference type="ChEBI" id="CHEBI:60240"/>
    </cofactor>
</comment>
<evidence type="ECO:0000313" key="4">
    <source>
        <dbReference type="EMBL" id="BDQ33915.1"/>
    </source>
</evidence>
<dbReference type="Gene3D" id="3.60.21.10">
    <property type="match status" value="1"/>
</dbReference>
<dbReference type="InterPro" id="IPR000979">
    <property type="entry name" value="Phosphodiesterase_MJ0936/Vps29"/>
</dbReference>
<accession>A0ABM8AR71</accession>
<evidence type="ECO:0000256" key="1">
    <source>
        <dbReference type="ARBA" id="ARBA00008950"/>
    </source>
</evidence>
<name>A0ABM8AR71_9BACT</name>
<dbReference type="SUPFAM" id="SSF56300">
    <property type="entry name" value="Metallo-dependent phosphatases"/>
    <property type="match status" value="1"/>
</dbReference>
<reference evidence="4" key="1">
    <citation type="submission" date="2022-08" db="EMBL/GenBank/DDBJ databases">
        <title>Genome Sequence of the sulphate-reducing bacterium, Pseudodesulfovibrio portus JCM14722.</title>
        <authorList>
            <person name="Kondo R."/>
            <person name="Kataoka T."/>
        </authorList>
    </citation>
    <scope>NUCLEOTIDE SEQUENCE</scope>
    <source>
        <strain evidence="4">JCM 14722</strain>
    </source>
</reference>
<dbReference type="InterPro" id="IPR024654">
    <property type="entry name" value="Calcineurin-like_PHP_lpxH"/>
</dbReference>
<keyword evidence="2" id="KW-0479">Metal-binding</keyword>
<sequence length="164" mass="17876">MKIAVISDTHMGTPPSWLDRVYSTWLAPADVLVHCGDITSFAAWSFFMQHDNFICVRGNCDWDPQLVDQLEPMVTARVGGLMLGVTHGWGPRSQVPVKVAQAFGPEFDLVCYGHTHARDWSVVEGVRLCNPGSLGESGSLAVITIGDGGDMRCEFIDAAQLPFP</sequence>
<keyword evidence="5" id="KW-1185">Reference proteome</keyword>
<dbReference type="EC" id="3.1.4.-" evidence="2"/>
<dbReference type="EMBL" id="AP026708">
    <property type="protein sequence ID" value="BDQ33915.1"/>
    <property type="molecule type" value="Genomic_DNA"/>
</dbReference>
<dbReference type="Pfam" id="PF12850">
    <property type="entry name" value="Metallophos_2"/>
    <property type="match status" value="1"/>
</dbReference>